<proteinExistence type="predicted"/>
<comment type="caution">
    <text evidence="1">The sequence shown here is derived from an EMBL/GenBank/DDBJ whole genome shotgun (WGS) entry which is preliminary data.</text>
</comment>
<accession>A0AAN8WD65</accession>
<protein>
    <recommendedName>
        <fullName evidence="3">Beta-galactosidase</fullName>
    </recommendedName>
</protein>
<evidence type="ECO:0000313" key="1">
    <source>
        <dbReference type="EMBL" id="KAK6946147.1"/>
    </source>
</evidence>
<evidence type="ECO:0008006" key="3">
    <source>
        <dbReference type="Google" id="ProtNLM"/>
    </source>
</evidence>
<reference evidence="1 2" key="1">
    <citation type="submission" date="2023-12" db="EMBL/GenBank/DDBJ databases">
        <title>A high-quality genome assembly for Dillenia turbinata (Dilleniales).</title>
        <authorList>
            <person name="Chanderbali A."/>
        </authorList>
    </citation>
    <scope>NUCLEOTIDE SEQUENCE [LARGE SCALE GENOMIC DNA]</scope>
    <source>
        <strain evidence="1">LSX21</strain>
        <tissue evidence="1">Leaf</tissue>
    </source>
</reference>
<gene>
    <name evidence="1" type="ORF">RJ641_013691</name>
</gene>
<sequence>MGIQSKEVENLPREQPVSVFTISDEFAYLEESEVVETSLPFYVPFNSETLGSKIVINSEVAGEQSPLACHKEGSVSRMQESGNSRNKGFAYWLREVPDIQVQPHPTCIQGKGRHLHSVAGNLALGLDAGVPWIMCKQKDAPAPVSSSLDFINPWNGRQCGVTFTGPNSPEKPTLWNENRTAHIMVVQALVGLPQRSPQLATMTKLLLMNTISILEVHLK</sequence>
<dbReference type="EMBL" id="JBAMMX010000002">
    <property type="protein sequence ID" value="KAK6946147.1"/>
    <property type="molecule type" value="Genomic_DNA"/>
</dbReference>
<evidence type="ECO:0000313" key="2">
    <source>
        <dbReference type="Proteomes" id="UP001370490"/>
    </source>
</evidence>
<dbReference type="AlphaFoldDB" id="A0AAN8WD65"/>
<organism evidence="1 2">
    <name type="scientific">Dillenia turbinata</name>
    <dbReference type="NCBI Taxonomy" id="194707"/>
    <lineage>
        <taxon>Eukaryota</taxon>
        <taxon>Viridiplantae</taxon>
        <taxon>Streptophyta</taxon>
        <taxon>Embryophyta</taxon>
        <taxon>Tracheophyta</taxon>
        <taxon>Spermatophyta</taxon>
        <taxon>Magnoliopsida</taxon>
        <taxon>eudicotyledons</taxon>
        <taxon>Gunneridae</taxon>
        <taxon>Pentapetalae</taxon>
        <taxon>Dilleniales</taxon>
        <taxon>Dilleniaceae</taxon>
        <taxon>Dillenia</taxon>
    </lineage>
</organism>
<keyword evidence="2" id="KW-1185">Reference proteome</keyword>
<name>A0AAN8WD65_9MAGN</name>
<dbReference type="Proteomes" id="UP001370490">
    <property type="component" value="Unassembled WGS sequence"/>
</dbReference>